<reference evidence="2 3" key="1">
    <citation type="journal article" date="2021" name="Nat. Plants">
        <title>The Taxus genome provides insights into paclitaxel biosynthesis.</title>
        <authorList>
            <person name="Xiong X."/>
            <person name="Gou J."/>
            <person name="Liao Q."/>
            <person name="Li Y."/>
            <person name="Zhou Q."/>
            <person name="Bi G."/>
            <person name="Li C."/>
            <person name="Du R."/>
            <person name="Wang X."/>
            <person name="Sun T."/>
            <person name="Guo L."/>
            <person name="Liang H."/>
            <person name="Lu P."/>
            <person name="Wu Y."/>
            <person name="Zhang Z."/>
            <person name="Ro D.K."/>
            <person name="Shang Y."/>
            <person name="Huang S."/>
            <person name="Yan J."/>
        </authorList>
    </citation>
    <scope>NUCLEOTIDE SEQUENCE [LARGE SCALE GENOMIC DNA]</scope>
    <source>
        <strain evidence="2">Ta-2019</strain>
    </source>
</reference>
<dbReference type="Pfam" id="PF00350">
    <property type="entry name" value="Dynamin_N"/>
    <property type="match status" value="1"/>
</dbReference>
<comment type="caution">
    <text evidence="2">The sequence shown here is derived from an EMBL/GenBank/DDBJ whole genome shotgun (WGS) entry which is preliminary data.</text>
</comment>
<dbReference type="Gene3D" id="3.40.50.300">
    <property type="entry name" value="P-loop containing nucleotide triphosphate hydrolases"/>
    <property type="match status" value="1"/>
</dbReference>
<organism evidence="2 3">
    <name type="scientific">Taxus chinensis</name>
    <name type="common">Chinese yew</name>
    <name type="synonym">Taxus wallichiana var. chinensis</name>
    <dbReference type="NCBI Taxonomy" id="29808"/>
    <lineage>
        <taxon>Eukaryota</taxon>
        <taxon>Viridiplantae</taxon>
        <taxon>Streptophyta</taxon>
        <taxon>Embryophyta</taxon>
        <taxon>Tracheophyta</taxon>
        <taxon>Spermatophyta</taxon>
        <taxon>Pinopsida</taxon>
        <taxon>Pinidae</taxon>
        <taxon>Conifers II</taxon>
        <taxon>Cupressales</taxon>
        <taxon>Taxaceae</taxon>
        <taxon>Taxus</taxon>
    </lineage>
</organism>
<dbReference type="CDD" id="cd08771">
    <property type="entry name" value="DLP_1"/>
    <property type="match status" value="1"/>
</dbReference>
<dbReference type="GO" id="GO:0003924">
    <property type="term" value="F:GTPase activity"/>
    <property type="evidence" value="ECO:0007669"/>
    <property type="project" value="InterPro"/>
</dbReference>
<dbReference type="InterPro" id="IPR030381">
    <property type="entry name" value="G_DYNAMIN_dom"/>
</dbReference>
<dbReference type="PANTHER" id="PTHR11566:SF173">
    <property type="entry name" value="DYNAMIN-RELATED PROTEIN 4C"/>
    <property type="match status" value="1"/>
</dbReference>
<dbReference type="EMBL" id="JAHRHJ020000002">
    <property type="protein sequence ID" value="KAH9325151.1"/>
    <property type="molecule type" value="Genomic_DNA"/>
</dbReference>
<evidence type="ECO:0000313" key="3">
    <source>
        <dbReference type="Proteomes" id="UP000824469"/>
    </source>
</evidence>
<evidence type="ECO:0000259" key="1">
    <source>
        <dbReference type="PROSITE" id="PS51718"/>
    </source>
</evidence>
<feature type="domain" description="Dynamin-type G" evidence="1">
    <location>
        <begin position="1"/>
        <end position="217"/>
    </location>
</feature>
<feature type="non-terminal residue" evidence="2">
    <location>
        <position position="1"/>
    </location>
</feature>
<dbReference type="PANTHER" id="PTHR11566">
    <property type="entry name" value="DYNAMIN"/>
    <property type="match status" value="1"/>
</dbReference>
<protein>
    <recommendedName>
        <fullName evidence="1">Dynamin-type G domain-containing protein</fullName>
    </recommendedName>
</protein>
<dbReference type="InterPro" id="IPR027417">
    <property type="entry name" value="P-loop_NTPase"/>
</dbReference>
<dbReference type="PRINTS" id="PR00195">
    <property type="entry name" value="DYNAMIN"/>
</dbReference>
<sequence length="217" mass="23760">IQLLSIVVVGDQSSGKSSMLRSLAGINLPKGQWICTRVPLIMRLQISKSQETEITIEYSGVKNNIFEYKIIEALNAATDEIAGVGKGISDTPITLNVSKSNIPNITMVDFPCITKMPVHDQPQDIYDQISQVIKQYITPKESIILNVLFTSVDFPTCESIRMSQLVDVKGEKTLAVVTKVDKAVEGLFEKVTVDVVSVNIGLGYVCVRNKIGNESNA</sequence>
<name>A0AA38GLY1_TAXCH</name>
<dbReference type="GO" id="GO:0005737">
    <property type="term" value="C:cytoplasm"/>
    <property type="evidence" value="ECO:0007669"/>
    <property type="project" value="TreeGrafter"/>
</dbReference>
<accession>A0AA38GLY1</accession>
<dbReference type="SMART" id="SM00053">
    <property type="entry name" value="DYNc"/>
    <property type="match status" value="1"/>
</dbReference>
<dbReference type="GO" id="GO:0005874">
    <property type="term" value="C:microtubule"/>
    <property type="evidence" value="ECO:0007669"/>
    <property type="project" value="TreeGrafter"/>
</dbReference>
<dbReference type="InterPro" id="IPR001401">
    <property type="entry name" value="Dynamin_GTPase"/>
</dbReference>
<dbReference type="Proteomes" id="UP000824469">
    <property type="component" value="Unassembled WGS sequence"/>
</dbReference>
<dbReference type="InterPro" id="IPR045063">
    <property type="entry name" value="Dynamin_N"/>
</dbReference>
<dbReference type="SUPFAM" id="SSF52540">
    <property type="entry name" value="P-loop containing nucleoside triphosphate hydrolases"/>
    <property type="match status" value="1"/>
</dbReference>
<dbReference type="GO" id="GO:0005525">
    <property type="term" value="F:GTP binding"/>
    <property type="evidence" value="ECO:0007669"/>
    <property type="project" value="InterPro"/>
</dbReference>
<dbReference type="GO" id="GO:0016020">
    <property type="term" value="C:membrane"/>
    <property type="evidence" value="ECO:0007669"/>
    <property type="project" value="TreeGrafter"/>
</dbReference>
<dbReference type="OMA" id="FAREIMM"/>
<dbReference type="GO" id="GO:0008017">
    <property type="term" value="F:microtubule binding"/>
    <property type="evidence" value="ECO:0007669"/>
    <property type="project" value="TreeGrafter"/>
</dbReference>
<dbReference type="AlphaFoldDB" id="A0AA38GLY1"/>
<dbReference type="PROSITE" id="PS51718">
    <property type="entry name" value="G_DYNAMIN_2"/>
    <property type="match status" value="1"/>
</dbReference>
<proteinExistence type="predicted"/>
<keyword evidence="3" id="KW-1185">Reference proteome</keyword>
<dbReference type="InterPro" id="IPR022812">
    <property type="entry name" value="Dynamin"/>
</dbReference>
<gene>
    <name evidence="2" type="ORF">KI387_005329</name>
</gene>
<evidence type="ECO:0000313" key="2">
    <source>
        <dbReference type="EMBL" id="KAH9325151.1"/>
    </source>
</evidence>